<keyword evidence="1" id="KW-0472">Membrane</keyword>
<keyword evidence="4" id="KW-1185">Reference proteome</keyword>
<evidence type="ECO:0000259" key="2">
    <source>
        <dbReference type="Pfam" id="PF10756"/>
    </source>
</evidence>
<dbReference type="Pfam" id="PF10756">
    <property type="entry name" value="bPH_6"/>
    <property type="match status" value="1"/>
</dbReference>
<dbReference type="EMBL" id="WLVL01000046">
    <property type="protein sequence ID" value="MTB73143.1"/>
    <property type="molecule type" value="Genomic_DNA"/>
</dbReference>
<dbReference type="InterPro" id="IPR019692">
    <property type="entry name" value="CFP-6_PH"/>
</dbReference>
<evidence type="ECO:0000313" key="4">
    <source>
        <dbReference type="Proteomes" id="UP000431092"/>
    </source>
</evidence>
<evidence type="ECO:0000313" key="3">
    <source>
        <dbReference type="EMBL" id="MTB73143.1"/>
    </source>
</evidence>
<comment type="caution">
    <text evidence="3">The sequence shown here is derived from an EMBL/GenBank/DDBJ whole genome shotgun (WGS) entry which is preliminary data.</text>
</comment>
<accession>A0A6I3IKG2</accession>
<keyword evidence="1" id="KW-0812">Transmembrane</keyword>
<protein>
    <submittedName>
        <fullName evidence="3">PH domain-containing protein</fullName>
    </submittedName>
</protein>
<feature type="domain" description="Low molecular weight protein antigen 6 PH" evidence="2">
    <location>
        <begin position="79"/>
        <end position="140"/>
    </location>
</feature>
<organism evidence="3 4">
    <name type="scientific">Arsenicicoccus cauae</name>
    <dbReference type="NCBI Taxonomy" id="2663847"/>
    <lineage>
        <taxon>Bacteria</taxon>
        <taxon>Bacillati</taxon>
        <taxon>Actinomycetota</taxon>
        <taxon>Actinomycetes</taxon>
        <taxon>Micrococcales</taxon>
        <taxon>Intrasporangiaceae</taxon>
        <taxon>Arsenicicoccus</taxon>
    </lineage>
</organism>
<keyword evidence="1" id="KW-1133">Transmembrane helix</keyword>
<proteinExistence type="predicted"/>
<feature type="transmembrane region" description="Helical" evidence="1">
    <location>
        <begin position="22"/>
        <end position="42"/>
    </location>
</feature>
<evidence type="ECO:0000256" key="1">
    <source>
        <dbReference type="SAM" id="Phobius"/>
    </source>
</evidence>
<name>A0A6I3IKG2_9MICO</name>
<dbReference type="Proteomes" id="UP000431092">
    <property type="component" value="Unassembled WGS sequence"/>
</dbReference>
<dbReference type="AlphaFoldDB" id="A0A6I3IKG2"/>
<gene>
    <name evidence="3" type="ORF">GGG17_14470</name>
</gene>
<dbReference type="RefSeq" id="WP_154594412.1">
    <property type="nucleotide sequence ID" value="NZ_CP171001.1"/>
</dbReference>
<sequence>MSAVDRPGPSPYDPFQPRRGRAVALGAGVVSLVLFCVLAALVPGGARGFGAVDRLMLVGCGVAIAAVLARYAAIRAIPDESGLTVRNLMTTRHLPWTSIEAVRFGHGDPWVSVVLDDTETVAVMAIQRADGLGSQAQAGRLAALVESHRPRRGEDDRLREV</sequence>
<feature type="transmembrane region" description="Helical" evidence="1">
    <location>
        <begin position="54"/>
        <end position="73"/>
    </location>
</feature>
<reference evidence="3 4" key="1">
    <citation type="submission" date="2019-11" db="EMBL/GenBank/DDBJ databases">
        <title>Whole genome sequencing identifies a novel species of the genus Arsenicicoccus isolated from human blood.</title>
        <authorList>
            <person name="Jeong J.H."/>
            <person name="Kweon O.J."/>
            <person name="Kim H.R."/>
            <person name="Kim T.-H."/>
            <person name="Ha S.-M."/>
            <person name="Lee M.-K."/>
        </authorList>
    </citation>
    <scope>NUCLEOTIDE SEQUENCE [LARGE SCALE GENOMIC DNA]</scope>
    <source>
        <strain evidence="3 4">MKL-02</strain>
    </source>
</reference>